<dbReference type="AlphaFoldDB" id="A0A846XUG5"/>
<protein>
    <submittedName>
        <fullName evidence="6">Type II toxin-antitoxin system HipA family toxin</fullName>
    </submittedName>
</protein>
<dbReference type="InterPro" id="IPR052028">
    <property type="entry name" value="HipA_Ser/Thr_kinase"/>
</dbReference>
<dbReference type="RefSeq" id="WP_068041001.1">
    <property type="nucleotide sequence ID" value="NZ_JAAXOO010000008.1"/>
</dbReference>
<sequence>MKRLGVELYGDLIGTLRGADSTTFDIRADPDAIERYGVNSRILSAAIPLTPKPNRAKAKHRRNFFRELLPEGDQLAAMNAAAGLASGDVLGFLSRYGRDIAGALQIWDLDDPNEPPTPELLPVTAARVRELLDEPFVYPLANRPAVGKTSLAGVQPKIVLARTDDGWAQAVGGAPSTHILKPVVRQHPTLIYDEEYGARLARVLGLASHDTWMATFAGTPALVIERWLRAGVCDLRQSWSTKLSLLSRRLSSWNTRTLRPTHGSIRACGSSLRTSAANAQRGCAPTETAGVCR</sequence>
<keyword evidence="3" id="KW-0418">Kinase</keyword>
<evidence type="ECO:0000256" key="2">
    <source>
        <dbReference type="ARBA" id="ARBA00022679"/>
    </source>
</evidence>
<proteinExistence type="inferred from homology"/>
<keyword evidence="7" id="KW-1185">Reference proteome</keyword>
<feature type="domain" description="HipA N-terminal subdomain 1" evidence="5">
    <location>
        <begin position="6"/>
        <end position="106"/>
    </location>
</feature>
<dbReference type="EMBL" id="JAAXOO010000008">
    <property type="protein sequence ID" value="NKY37164.1"/>
    <property type="molecule type" value="Genomic_DNA"/>
</dbReference>
<dbReference type="InterPro" id="IPR017508">
    <property type="entry name" value="HipA_N1"/>
</dbReference>
<gene>
    <name evidence="6" type="ORF">HGA13_29440</name>
</gene>
<dbReference type="GO" id="GO:0005829">
    <property type="term" value="C:cytosol"/>
    <property type="evidence" value="ECO:0007669"/>
    <property type="project" value="TreeGrafter"/>
</dbReference>
<evidence type="ECO:0000259" key="5">
    <source>
        <dbReference type="Pfam" id="PF13657"/>
    </source>
</evidence>
<keyword evidence="2" id="KW-0808">Transferase</keyword>
<feature type="domain" description="HipA-like C-terminal" evidence="4">
    <location>
        <begin position="149"/>
        <end position="235"/>
    </location>
</feature>
<evidence type="ECO:0000313" key="7">
    <source>
        <dbReference type="Proteomes" id="UP000565715"/>
    </source>
</evidence>
<comment type="caution">
    <text evidence="6">The sequence shown here is derived from an EMBL/GenBank/DDBJ whole genome shotgun (WGS) entry which is preliminary data.</text>
</comment>
<dbReference type="PANTHER" id="PTHR37419">
    <property type="entry name" value="SERINE/THREONINE-PROTEIN KINASE TOXIN HIPA"/>
    <property type="match status" value="1"/>
</dbReference>
<dbReference type="GO" id="GO:0004674">
    <property type="term" value="F:protein serine/threonine kinase activity"/>
    <property type="evidence" value="ECO:0007669"/>
    <property type="project" value="TreeGrafter"/>
</dbReference>
<dbReference type="Pfam" id="PF07804">
    <property type="entry name" value="HipA_C"/>
    <property type="match status" value="1"/>
</dbReference>
<reference evidence="6 7" key="1">
    <citation type="submission" date="2020-04" db="EMBL/GenBank/DDBJ databases">
        <title>MicrobeNet Type strains.</title>
        <authorList>
            <person name="Nicholson A.C."/>
        </authorList>
    </citation>
    <scope>NUCLEOTIDE SEQUENCE [LARGE SCALE GENOMIC DNA]</scope>
    <source>
        <strain evidence="6 7">DSM 45078</strain>
    </source>
</reference>
<dbReference type="PANTHER" id="PTHR37419:SF1">
    <property type="entry name" value="SERINE_THREONINE-PROTEIN KINASE TOXIN HIPA"/>
    <property type="match status" value="1"/>
</dbReference>
<dbReference type="NCBIfam" id="TIGR03071">
    <property type="entry name" value="couple_hipA"/>
    <property type="match status" value="1"/>
</dbReference>
<organism evidence="6 7">
    <name type="scientific">Nocardia speluncae</name>
    <dbReference type="NCBI Taxonomy" id="419477"/>
    <lineage>
        <taxon>Bacteria</taxon>
        <taxon>Bacillati</taxon>
        <taxon>Actinomycetota</taxon>
        <taxon>Actinomycetes</taxon>
        <taxon>Mycobacteriales</taxon>
        <taxon>Nocardiaceae</taxon>
        <taxon>Nocardia</taxon>
    </lineage>
</organism>
<dbReference type="Proteomes" id="UP000565715">
    <property type="component" value="Unassembled WGS sequence"/>
</dbReference>
<accession>A0A846XUG5</accession>
<name>A0A846XUG5_9NOCA</name>
<evidence type="ECO:0000256" key="3">
    <source>
        <dbReference type="ARBA" id="ARBA00022777"/>
    </source>
</evidence>
<dbReference type="InterPro" id="IPR012893">
    <property type="entry name" value="HipA-like_C"/>
</dbReference>
<comment type="similarity">
    <text evidence="1">Belongs to the HipA Ser/Thr kinase family.</text>
</comment>
<dbReference type="Pfam" id="PF13657">
    <property type="entry name" value="Couple_hipA"/>
    <property type="match status" value="1"/>
</dbReference>
<evidence type="ECO:0000256" key="1">
    <source>
        <dbReference type="ARBA" id="ARBA00010164"/>
    </source>
</evidence>
<evidence type="ECO:0000259" key="4">
    <source>
        <dbReference type="Pfam" id="PF07804"/>
    </source>
</evidence>
<evidence type="ECO:0000313" key="6">
    <source>
        <dbReference type="EMBL" id="NKY37164.1"/>
    </source>
</evidence>